<accession>A0A4S8MDK4</accession>
<dbReference type="OrthoDB" id="2121326at2759"/>
<evidence type="ECO:0000256" key="2">
    <source>
        <dbReference type="SAM" id="MobiDB-lite"/>
    </source>
</evidence>
<name>A0A4S8MDK4_DENBC</name>
<gene>
    <name evidence="4" type="ORF">K435DRAFT_776412</name>
</gene>
<evidence type="ECO:0000313" key="4">
    <source>
        <dbReference type="EMBL" id="THV00617.1"/>
    </source>
</evidence>
<proteinExistence type="predicted"/>
<feature type="domain" description="Thioredoxin" evidence="3">
    <location>
        <begin position="1"/>
        <end position="64"/>
    </location>
</feature>
<dbReference type="Gene3D" id="3.40.30.10">
    <property type="entry name" value="Glutaredoxin"/>
    <property type="match status" value="1"/>
</dbReference>
<organism evidence="4 5">
    <name type="scientific">Dendrothele bispora (strain CBS 962.96)</name>
    <dbReference type="NCBI Taxonomy" id="1314807"/>
    <lineage>
        <taxon>Eukaryota</taxon>
        <taxon>Fungi</taxon>
        <taxon>Dikarya</taxon>
        <taxon>Basidiomycota</taxon>
        <taxon>Agaricomycotina</taxon>
        <taxon>Agaricomycetes</taxon>
        <taxon>Agaricomycetidae</taxon>
        <taxon>Agaricales</taxon>
        <taxon>Agaricales incertae sedis</taxon>
        <taxon>Dendrothele</taxon>
    </lineage>
</organism>
<dbReference type="EMBL" id="ML179101">
    <property type="protein sequence ID" value="THV00617.1"/>
    <property type="molecule type" value="Genomic_DNA"/>
</dbReference>
<dbReference type="PANTHER" id="PTHR46115">
    <property type="entry name" value="THIOREDOXIN-LIKE PROTEIN 1"/>
    <property type="match status" value="1"/>
</dbReference>
<keyword evidence="5" id="KW-1185">Reference proteome</keyword>
<dbReference type="SUPFAM" id="SSF52833">
    <property type="entry name" value="Thioredoxin-like"/>
    <property type="match status" value="1"/>
</dbReference>
<sequence>MISPVFEKLASSTSGLGFYKVDVDEQSDISQECGISAMPTFMLFHKGNKIDECKGAIPPNLQKLVTHGASLVTGSAEANTEDGGKHTDSVTESSTVAAAGADDGGAAAAAAASF</sequence>
<evidence type="ECO:0000259" key="3">
    <source>
        <dbReference type="Pfam" id="PF00085"/>
    </source>
</evidence>
<evidence type="ECO:0000256" key="1">
    <source>
        <dbReference type="ARBA" id="ARBA00023157"/>
    </source>
</evidence>
<dbReference type="InterPro" id="IPR036249">
    <property type="entry name" value="Thioredoxin-like_sf"/>
</dbReference>
<keyword evidence="1" id="KW-1015">Disulfide bond</keyword>
<dbReference type="InterPro" id="IPR013766">
    <property type="entry name" value="Thioredoxin_domain"/>
</dbReference>
<dbReference type="CDD" id="cd02947">
    <property type="entry name" value="TRX_family"/>
    <property type="match status" value="1"/>
</dbReference>
<protein>
    <submittedName>
        <fullName evidence="4">Thioredoxin-domain-containing protein</fullName>
    </submittedName>
</protein>
<dbReference type="AlphaFoldDB" id="A0A4S8MDK4"/>
<dbReference type="Proteomes" id="UP000297245">
    <property type="component" value="Unassembled WGS sequence"/>
</dbReference>
<dbReference type="Pfam" id="PF00085">
    <property type="entry name" value="Thioredoxin"/>
    <property type="match status" value="1"/>
</dbReference>
<reference evidence="4 5" key="1">
    <citation type="journal article" date="2019" name="Nat. Ecol. Evol.">
        <title>Megaphylogeny resolves global patterns of mushroom evolution.</title>
        <authorList>
            <person name="Varga T."/>
            <person name="Krizsan K."/>
            <person name="Foldi C."/>
            <person name="Dima B."/>
            <person name="Sanchez-Garcia M."/>
            <person name="Sanchez-Ramirez S."/>
            <person name="Szollosi G.J."/>
            <person name="Szarkandi J.G."/>
            <person name="Papp V."/>
            <person name="Albert L."/>
            <person name="Andreopoulos W."/>
            <person name="Angelini C."/>
            <person name="Antonin V."/>
            <person name="Barry K.W."/>
            <person name="Bougher N.L."/>
            <person name="Buchanan P."/>
            <person name="Buyck B."/>
            <person name="Bense V."/>
            <person name="Catcheside P."/>
            <person name="Chovatia M."/>
            <person name="Cooper J."/>
            <person name="Damon W."/>
            <person name="Desjardin D."/>
            <person name="Finy P."/>
            <person name="Geml J."/>
            <person name="Haridas S."/>
            <person name="Hughes K."/>
            <person name="Justo A."/>
            <person name="Karasinski D."/>
            <person name="Kautmanova I."/>
            <person name="Kiss B."/>
            <person name="Kocsube S."/>
            <person name="Kotiranta H."/>
            <person name="LaButti K.M."/>
            <person name="Lechner B.E."/>
            <person name="Liimatainen K."/>
            <person name="Lipzen A."/>
            <person name="Lukacs Z."/>
            <person name="Mihaltcheva S."/>
            <person name="Morgado L.N."/>
            <person name="Niskanen T."/>
            <person name="Noordeloos M.E."/>
            <person name="Ohm R.A."/>
            <person name="Ortiz-Santana B."/>
            <person name="Ovrebo C."/>
            <person name="Racz N."/>
            <person name="Riley R."/>
            <person name="Savchenko A."/>
            <person name="Shiryaev A."/>
            <person name="Soop K."/>
            <person name="Spirin V."/>
            <person name="Szebenyi C."/>
            <person name="Tomsovsky M."/>
            <person name="Tulloss R.E."/>
            <person name="Uehling J."/>
            <person name="Grigoriev I.V."/>
            <person name="Vagvolgyi C."/>
            <person name="Papp T."/>
            <person name="Martin F.M."/>
            <person name="Miettinen O."/>
            <person name="Hibbett D.S."/>
            <person name="Nagy L.G."/>
        </authorList>
    </citation>
    <scope>NUCLEOTIDE SEQUENCE [LARGE SCALE GENOMIC DNA]</scope>
    <source>
        <strain evidence="4 5">CBS 962.96</strain>
    </source>
</reference>
<feature type="region of interest" description="Disordered" evidence="2">
    <location>
        <begin position="74"/>
        <end position="98"/>
    </location>
</feature>
<evidence type="ECO:0000313" key="5">
    <source>
        <dbReference type="Proteomes" id="UP000297245"/>
    </source>
</evidence>